<evidence type="ECO:0008006" key="3">
    <source>
        <dbReference type="Google" id="ProtNLM"/>
    </source>
</evidence>
<dbReference type="EMBL" id="WACR01000007">
    <property type="protein sequence ID" value="KAB1063721.1"/>
    <property type="molecule type" value="Genomic_DNA"/>
</dbReference>
<dbReference type="OrthoDB" id="879364at2"/>
<evidence type="ECO:0000313" key="2">
    <source>
        <dbReference type="Proteomes" id="UP000435357"/>
    </source>
</evidence>
<name>A0A6N6M3A1_9FLAO</name>
<sequence length="255" mass="29170">MNKLTSLLVFLVIVGSSCTKDFPDCYDPKKSGCVNFNPCLFISKANADFTISEVHQIVTAKPEKVDTLIEVDTAYRHDFIEFTPVQESYDSLKWIVGAETLRTRTVRRKGFPPNQNVSIKLYVYKKPNGECFPNASHVDSVVKTFYSASERPYSEKKYKGFRESNPNDTVTFYMTSNKSWIGIHPYCEFRPTGITSYGYNYFFFTDARESAGDRNCHGLQAYGYVEGDSVFVDFSYIPPDVGEYVHDYFEGRVVK</sequence>
<evidence type="ECO:0000313" key="1">
    <source>
        <dbReference type="EMBL" id="KAB1063721.1"/>
    </source>
</evidence>
<keyword evidence="2" id="KW-1185">Reference proteome</keyword>
<accession>A0A6N6M3A1</accession>
<dbReference type="Proteomes" id="UP000435357">
    <property type="component" value="Unassembled WGS sequence"/>
</dbReference>
<reference evidence="1 2" key="1">
    <citation type="submission" date="2019-09" db="EMBL/GenBank/DDBJ databases">
        <title>Genomes of Cryomorphaceae.</title>
        <authorList>
            <person name="Bowman J.P."/>
        </authorList>
    </citation>
    <scope>NUCLEOTIDE SEQUENCE [LARGE SCALE GENOMIC DNA]</scope>
    <source>
        <strain evidence="1 2">KCTC 52047</strain>
    </source>
</reference>
<dbReference type="AlphaFoldDB" id="A0A6N6M3A1"/>
<gene>
    <name evidence="1" type="ORF">F3059_09135</name>
</gene>
<proteinExistence type="predicted"/>
<organism evidence="1 2">
    <name type="scientific">Salibacter halophilus</name>
    <dbReference type="NCBI Taxonomy" id="1803916"/>
    <lineage>
        <taxon>Bacteria</taxon>
        <taxon>Pseudomonadati</taxon>
        <taxon>Bacteroidota</taxon>
        <taxon>Flavobacteriia</taxon>
        <taxon>Flavobacteriales</taxon>
        <taxon>Salibacteraceae</taxon>
        <taxon>Salibacter</taxon>
    </lineage>
</organism>
<protein>
    <recommendedName>
        <fullName evidence="3">Lipoprotein</fullName>
    </recommendedName>
</protein>
<dbReference type="PROSITE" id="PS51257">
    <property type="entry name" value="PROKAR_LIPOPROTEIN"/>
    <property type="match status" value="1"/>
</dbReference>
<dbReference type="RefSeq" id="WP_151168455.1">
    <property type="nucleotide sequence ID" value="NZ_WACR01000007.1"/>
</dbReference>
<comment type="caution">
    <text evidence="1">The sequence shown here is derived from an EMBL/GenBank/DDBJ whole genome shotgun (WGS) entry which is preliminary data.</text>
</comment>